<organism evidence="1 2">
    <name type="scientific">Streptomyces spirodelae</name>
    <dbReference type="NCBI Taxonomy" id="2812904"/>
    <lineage>
        <taxon>Bacteria</taxon>
        <taxon>Bacillati</taxon>
        <taxon>Actinomycetota</taxon>
        <taxon>Actinomycetes</taxon>
        <taxon>Kitasatosporales</taxon>
        <taxon>Streptomycetaceae</taxon>
        <taxon>Streptomyces</taxon>
    </lineage>
</organism>
<reference evidence="1 2" key="1">
    <citation type="submission" date="2021-02" db="EMBL/GenBank/DDBJ databases">
        <title>Streptomyces spirodelae sp. nov., isolated from duckweed.</title>
        <authorList>
            <person name="Saimee Y."/>
            <person name="Duangmal K."/>
        </authorList>
    </citation>
    <scope>NUCLEOTIDE SEQUENCE [LARGE SCALE GENOMIC DNA]</scope>
    <source>
        <strain evidence="1 2">DW4-2</strain>
    </source>
</reference>
<dbReference type="Proteomes" id="UP001518976">
    <property type="component" value="Unassembled WGS sequence"/>
</dbReference>
<dbReference type="EMBL" id="JAFFZN010000032">
    <property type="protein sequence ID" value="MBO8189235.1"/>
    <property type="molecule type" value="Genomic_DNA"/>
</dbReference>
<sequence>MPSELPVPLEFTLPHGWQPAAPEQVGAPDVAFVALHPQPDAGFTANITIDGAYRSDTASLADLAEASYHRMQELAETVTVTSRNEVGSGEAPGLTQQLVFSAVTDGRRRQLVQTQVYLSMPDSEDLRKRAVIQLAVTATVTQYESVAGDFGALVRTVQPSSAASS</sequence>
<protein>
    <recommendedName>
        <fullName evidence="3">DUF1795 domain-containing protein</fullName>
    </recommendedName>
</protein>
<comment type="caution">
    <text evidence="1">The sequence shown here is derived from an EMBL/GenBank/DDBJ whole genome shotgun (WGS) entry which is preliminary data.</text>
</comment>
<evidence type="ECO:0000313" key="1">
    <source>
        <dbReference type="EMBL" id="MBO8189235.1"/>
    </source>
</evidence>
<evidence type="ECO:0000313" key="2">
    <source>
        <dbReference type="Proteomes" id="UP001518976"/>
    </source>
</evidence>
<dbReference type="Gene3D" id="3.40.1000.10">
    <property type="entry name" value="Mog1/PsbP, alpha/beta/alpha sandwich"/>
    <property type="match status" value="1"/>
</dbReference>
<proteinExistence type="predicted"/>
<accession>A0ABS3X1H3</accession>
<name>A0ABS3X1H3_9ACTN</name>
<evidence type="ECO:0008006" key="3">
    <source>
        <dbReference type="Google" id="ProtNLM"/>
    </source>
</evidence>
<keyword evidence="2" id="KW-1185">Reference proteome</keyword>
<gene>
    <name evidence="1" type="ORF">JW592_27830</name>
</gene>